<dbReference type="EMBL" id="CAXAMN010011114">
    <property type="protein sequence ID" value="CAK9034457.1"/>
    <property type="molecule type" value="Genomic_DNA"/>
</dbReference>
<keyword evidence="2" id="KW-0812">Transmembrane</keyword>
<keyword evidence="4" id="KW-1185">Reference proteome</keyword>
<protein>
    <submittedName>
        <fullName evidence="3">Uncharacterized protein</fullName>
    </submittedName>
</protein>
<keyword evidence="2" id="KW-1133">Transmembrane helix</keyword>
<organism evidence="3 4">
    <name type="scientific">Durusdinium trenchii</name>
    <dbReference type="NCBI Taxonomy" id="1381693"/>
    <lineage>
        <taxon>Eukaryota</taxon>
        <taxon>Sar</taxon>
        <taxon>Alveolata</taxon>
        <taxon>Dinophyceae</taxon>
        <taxon>Suessiales</taxon>
        <taxon>Symbiodiniaceae</taxon>
        <taxon>Durusdinium</taxon>
    </lineage>
</organism>
<evidence type="ECO:0000313" key="3">
    <source>
        <dbReference type="EMBL" id="CAK9034457.1"/>
    </source>
</evidence>
<feature type="transmembrane region" description="Helical" evidence="2">
    <location>
        <begin position="69"/>
        <end position="91"/>
    </location>
</feature>
<gene>
    <name evidence="3" type="ORF">CCMP2556_LOCUS19497</name>
</gene>
<evidence type="ECO:0000256" key="2">
    <source>
        <dbReference type="SAM" id="Phobius"/>
    </source>
</evidence>
<feature type="transmembrane region" description="Helical" evidence="2">
    <location>
        <begin position="100"/>
        <end position="121"/>
    </location>
</feature>
<proteinExistence type="predicted"/>
<dbReference type="Proteomes" id="UP001642484">
    <property type="component" value="Unassembled WGS sequence"/>
</dbReference>
<accession>A0ABP0L6P9</accession>
<name>A0ABP0L6P9_9DINO</name>
<evidence type="ECO:0000256" key="1">
    <source>
        <dbReference type="SAM" id="MobiDB-lite"/>
    </source>
</evidence>
<feature type="transmembrane region" description="Helical" evidence="2">
    <location>
        <begin position="15"/>
        <end position="33"/>
    </location>
</feature>
<feature type="compositionally biased region" description="Low complexity" evidence="1">
    <location>
        <begin position="273"/>
        <end position="292"/>
    </location>
</feature>
<feature type="region of interest" description="Disordered" evidence="1">
    <location>
        <begin position="272"/>
        <end position="302"/>
    </location>
</feature>
<evidence type="ECO:0000313" key="4">
    <source>
        <dbReference type="Proteomes" id="UP001642484"/>
    </source>
</evidence>
<feature type="transmembrane region" description="Helical" evidence="2">
    <location>
        <begin position="45"/>
        <end position="63"/>
    </location>
</feature>
<sequence>MLPWRVASSHVDCDGHALTLNGFGVVLGLLLTFQGHWTYEKALGGLLCLVAFSLEALLGMAWLQSQVSWQKQLAVGTGCLLWTALAGLAVWMERKAIQRCLAFFVGFLFTGAIAMVLLLLLDAQLSHAAPWRFLGISVALQLSLASGIWAASASQVKYLFILVTSLLGSAITVACVGRMIPCVHVPLISEPLLQDVLCALLACLGLAVQITFGKGEKNSRSPPAAAMQAAAQSADSLGQGVNEAEVEVTSLSELGSLAVDALNLFIDNQDPPAAAAGAGSESSKWAGAASEADSGPTLFPPSVIEHEDRDLELEEPFAGPTGLDYPGDKEIHPLDSPTAEGDLAPAEEEPEEFVPPETLIAQASSTPNSPPLSTNNLFDPLGEDEESSAEDAVEEGIAQRIQEQYDLEAALEESARIAGVEPEPADLGVGEAAAIGAGKGERDRTRRRGCRAGAKHVAGRENLSYGQTCEYIRAQLGDSTYARFGRRFNLPHIPPQVARKQYPEWFGYVLRHSERWASDAEGELLPVDTITRWATILPELWQFLYSIDSTLLQGIPQPKYRLPRGYWSSDHPFVPLRHVRSTDTTGMSREDLIG</sequence>
<feature type="transmembrane region" description="Helical" evidence="2">
    <location>
        <begin position="158"/>
        <end position="180"/>
    </location>
</feature>
<reference evidence="3 4" key="1">
    <citation type="submission" date="2024-02" db="EMBL/GenBank/DDBJ databases">
        <authorList>
            <person name="Chen Y."/>
            <person name="Shah S."/>
            <person name="Dougan E. K."/>
            <person name="Thang M."/>
            <person name="Chan C."/>
        </authorList>
    </citation>
    <scope>NUCLEOTIDE SEQUENCE [LARGE SCALE GENOMIC DNA]</scope>
</reference>
<comment type="caution">
    <text evidence="3">The sequence shown here is derived from an EMBL/GenBank/DDBJ whole genome shotgun (WGS) entry which is preliminary data.</text>
</comment>
<feature type="transmembrane region" description="Helical" evidence="2">
    <location>
        <begin position="133"/>
        <end position="151"/>
    </location>
</feature>
<keyword evidence="2" id="KW-0472">Membrane</keyword>
<feature type="region of interest" description="Disordered" evidence="1">
    <location>
        <begin position="316"/>
        <end position="344"/>
    </location>
</feature>